<dbReference type="EMBL" id="JAYMYS010000040">
    <property type="protein sequence ID" value="KAK7375955.1"/>
    <property type="molecule type" value="Genomic_DNA"/>
</dbReference>
<dbReference type="AlphaFoldDB" id="A0AAN9NP11"/>
<accession>A0AAN9NP11</accession>
<keyword evidence="2" id="KW-1185">Reference proteome</keyword>
<protein>
    <submittedName>
        <fullName evidence="1">Uncharacterized protein</fullName>
    </submittedName>
</protein>
<evidence type="ECO:0000313" key="1">
    <source>
        <dbReference type="EMBL" id="KAK7375955.1"/>
    </source>
</evidence>
<organism evidence="1 2">
    <name type="scientific">Psophocarpus tetragonolobus</name>
    <name type="common">Winged bean</name>
    <name type="synonym">Dolichos tetragonolobus</name>
    <dbReference type="NCBI Taxonomy" id="3891"/>
    <lineage>
        <taxon>Eukaryota</taxon>
        <taxon>Viridiplantae</taxon>
        <taxon>Streptophyta</taxon>
        <taxon>Embryophyta</taxon>
        <taxon>Tracheophyta</taxon>
        <taxon>Spermatophyta</taxon>
        <taxon>Magnoliopsida</taxon>
        <taxon>eudicotyledons</taxon>
        <taxon>Gunneridae</taxon>
        <taxon>Pentapetalae</taxon>
        <taxon>rosids</taxon>
        <taxon>fabids</taxon>
        <taxon>Fabales</taxon>
        <taxon>Fabaceae</taxon>
        <taxon>Papilionoideae</taxon>
        <taxon>50 kb inversion clade</taxon>
        <taxon>NPAAA clade</taxon>
        <taxon>indigoferoid/millettioid clade</taxon>
        <taxon>Phaseoleae</taxon>
        <taxon>Psophocarpus</taxon>
    </lineage>
</organism>
<dbReference type="Proteomes" id="UP001386955">
    <property type="component" value="Unassembled WGS sequence"/>
</dbReference>
<evidence type="ECO:0000313" key="2">
    <source>
        <dbReference type="Proteomes" id="UP001386955"/>
    </source>
</evidence>
<sequence length="165" mass="18925">MTGQSLEHLVEASSPRGEFGLDNPDPLYTMNEIPMRESRAKEDLRLVLSGLWNWPEISAKSFKILRISLALEIDAAQKSRMSSAAYNNIFFFPAYGPNTREEPCRSRKKIFFSSERRLKQPKQYVQKPSLDPNIVMRNVPDGLISAEPVQERQEEVTTIKYGSHH</sequence>
<reference evidence="1 2" key="1">
    <citation type="submission" date="2024-01" db="EMBL/GenBank/DDBJ databases">
        <title>The genomes of 5 underutilized Papilionoideae crops provide insights into root nodulation and disease resistanc.</title>
        <authorList>
            <person name="Jiang F."/>
        </authorList>
    </citation>
    <scope>NUCLEOTIDE SEQUENCE [LARGE SCALE GENOMIC DNA]</scope>
    <source>
        <strain evidence="1">DUOXIRENSHENG_FW03</strain>
        <tissue evidence="1">Leaves</tissue>
    </source>
</reference>
<comment type="caution">
    <text evidence="1">The sequence shown here is derived from an EMBL/GenBank/DDBJ whole genome shotgun (WGS) entry which is preliminary data.</text>
</comment>
<name>A0AAN9NP11_PSOTE</name>
<proteinExistence type="predicted"/>
<gene>
    <name evidence="1" type="ORF">VNO78_35271</name>
</gene>